<feature type="region of interest" description="Disordered" evidence="1">
    <location>
        <begin position="116"/>
        <end position="161"/>
    </location>
</feature>
<dbReference type="Proteomes" id="UP000243686">
    <property type="component" value="Unassembled WGS sequence"/>
</dbReference>
<dbReference type="AlphaFoldDB" id="A0A1S8WKU7"/>
<reference evidence="2 3" key="1">
    <citation type="submission" date="2015-03" db="EMBL/GenBank/DDBJ databases">
        <title>Draft genome of the nematode, Opisthorchis viverrini.</title>
        <authorList>
            <person name="Mitreva M."/>
        </authorList>
    </citation>
    <scope>NUCLEOTIDE SEQUENCE [LARGE SCALE GENOMIC DNA]</scope>
    <source>
        <strain evidence="2">Khon Kaen</strain>
    </source>
</reference>
<evidence type="ECO:0000313" key="3">
    <source>
        <dbReference type="Proteomes" id="UP000243686"/>
    </source>
</evidence>
<name>A0A1S8WKU7_OPIVI</name>
<feature type="compositionally biased region" description="Low complexity" evidence="1">
    <location>
        <begin position="147"/>
        <end position="160"/>
    </location>
</feature>
<protein>
    <submittedName>
        <fullName evidence="2">Uncharacterized protein</fullName>
    </submittedName>
</protein>
<evidence type="ECO:0000256" key="1">
    <source>
        <dbReference type="SAM" id="MobiDB-lite"/>
    </source>
</evidence>
<feature type="compositionally biased region" description="Acidic residues" evidence="1">
    <location>
        <begin position="275"/>
        <end position="288"/>
    </location>
</feature>
<organism evidence="2 3">
    <name type="scientific">Opisthorchis viverrini</name>
    <name type="common">Southeast Asian liver fluke</name>
    <dbReference type="NCBI Taxonomy" id="6198"/>
    <lineage>
        <taxon>Eukaryota</taxon>
        <taxon>Metazoa</taxon>
        <taxon>Spiralia</taxon>
        <taxon>Lophotrochozoa</taxon>
        <taxon>Platyhelminthes</taxon>
        <taxon>Trematoda</taxon>
        <taxon>Digenea</taxon>
        <taxon>Opisthorchiida</taxon>
        <taxon>Opisthorchiata</taxon>
        <taxon>Opisthorchiidae</taxon>
        <taxon>Opisthorchis</taxon>
    </lineage>
</organism>
<dbReference type="PROSITE" id="PS51257">
    <property type="entry name" value="PROKAR_LIPOPROTEIN"/>
    <property type="match status" value="1"/>
</dbReference>
<accession>A0A1S8WKU7</accession>
<keyword evidence="3" id="KW-1185">Reference proteome</keyword>
<gene>
    <name evidence="2" type="ORF">X801_09251</name>
</gene>
<dbReference type="EMBL" id="KV906307">
    <property type="protein sequence ID" value="OON14953.1"/>
    <property type="molecule type" value="Genomic_DNA"/>
</dbReference>
<feature type="region of interest" description="Disordered" evidence="1">
    <location>
        <begin position="256"/>
        <end position="290"/>
    </location>
</feature>
<sequence length="305" mass="35685">MEPVDRNRGKYAHRVLSARPILGTLPNVTWFGCDAVPMEPLIKRNMKKDLRYSTNKQKRWELLRELQQYLAEPHEDGVRVVGQEHRLCERYLLHCTVSVPELENVLTLNRERNNLKGWTSNDKETPNKRRNCSRRMRRQHREHRRPQASSNQTTAASAQTRVSPYPQSFVLFSEPSLLKRSDLYRYDRRRVLEGVQLLRSKARKELKAICHTKDPQNLEDYFLTEEELNDLNEWNESFGSQDSLNECLDGFSEKEAQTVPPDSFNNSNLNRDCTDQPDESSTDTEVETAEWVIVSVEETEFPMTS</sequence>
<evidence type="ECO:0000313" key="2">
    <source>
        <dbReference type="EMBL" id="OON14953.1"/>
    </source>
</evidence>
<feature type="compositionally biased region" description="Basic residues" evidence="1">
    <location>
        <begin position="128"/>
        <end position="146"/>
    </location>
</feature>
<proteinExistence type="predicted"/>